<dbReference type="OrthoDB" id="894042at2"/>
<comment type="caution">
    <text evidence="1">The sequence shown here is derived from an EMBL/GenBank/DDBJ whole genome shotgun (WGS) entry which is preliminary data.</text>
</comment>
<protein>
    <submittedName>
        <fullName evidence="1">Uncharacterized protein</fullName>
    </submittedName>
</protein>
<dbReference type="EMBL" id="VWNE01000001">
    <property type="protein sequence ID" value="KAA8486725.1"/>
    <property type="molecule type" value="Genomic_DNA"/>
</dbReference>
<reference evidence="1 2" key="1">
    <citation type="submission" date="2019-09" db="EMBL/GenBank/DDBJ databases">
        <title>Pararcticibacter amylolyticus gen. nov., sp. nov., isolated from a rottenly hemp rope, and reclassification of Pedobacter tournemirensis as Pararcticibacter tournemirensis comb. nov.</title>
        <authorList>
            <person name="Cai Y."/>
        </authorList>
    </citation>
    <scope>NUCLEOTIDE SEQUENCE [LARGE SCALE GENOMIC DNA]</scope>
    <source>
        <strain evidence="1 2">TF5-37.2-LB10</strain>
    </source>
</reference>
<dbReference type="AlphaFoldDB" id="A0A5M9HJQ4"/>
<accession>A0A5M9HJQ4</accession>
<evidence type="ECO:0000313" key="2">
    <source>
        <dbReference type="Proteomes" id="UP000322918"/>
    </source>
</evidence>
<keyword evidence="2" id="KW-1185">Reference proteome</keyword>
<dbReference type="RefSeq" id="WP_141813928.1">
    <property type="nucleotide sequence ID" value="NZ_VFPL01000001.1"/>
</dbReference>
<proteinExistence type="predicted"/>
<evidence type="ECO:0000313" key="1">
    <source>
        <dbReference type="EMBL" id="KAA8486725.1"/>
    </source>
</evidence>
<name>A0A5M9HJQ4_9SPHI</name>
<dbReference type="Proteomes" id="UP000322918">
    <property type="component" value="Unassembled WGS sequence"/>
</dbReference>
<organism evidence="1 2">
    <name type="scientific">Arcticibacter tournemirensis</name>
    <dbReference type="NCBI Taxonomy" id="699437"/>
    <lineage>
        <taxon>Bacteria</taxon>
        <taxon>Pseudomonadati</taxon>
        <taxon>Bacteroidota</taxon>
        <taxon>Sphingobacteriia</taxon>
        <taxon>Sphingobacteriales</taxon>
        <taxon>Sphingobacteriaceae</taxon>
        <taxon>Arcticibacter</taxon>
    </lineage>
</organism>
<sequence>MKGIAILLFTVYIFGATDLHQVLRLPLLVSHYQKHRHELPSLSISQFLKIHYVDAQPFDKDYADDMRLPFKAPKDHCISVVTILTGPVLLHLPSTEKIVNTYTVVEEDIPPYVIIRSIFQPPRVSPLRA</sequence>
<gene>
    <name evidence="1" type="ORF">F1649_00495</name>
</gene>